<evidence type="ECO:0000256" key="5">
    <source>
        <dbReference type="ARBA" id="ARBA00023136"/>
    </source>
</evidence>
<feature type="transmembrane region" description="Helical" evidence="6">
    <location>
        <begin position="255"/>
        <end position="271"/>
    </location>
</feature>
<feature type="transmembrane region" description="Helical" evidence="6">
    <location>
        <begin position="232"/>
        <end position="249"/>
    </location>
</feature>
<evidence type="ECO:0000256" key="4">
    <source>
        <dbReference type="ARBA" id="ARBA00022989"/>
    </source>
</evidence>
<reference evidence="9" key="1">
    <citation type="submission" date="2016-10" db="EMBL/GenBank/DDBJ databases">
        <authorList>
            <person name="Varghese N."/>
            <person name="Submissions S."/>
        </authorList>
    </citation>
    <scope>NUCLEOTIDE SEQUENCE [LARGE SCALE GENOMIC DNA]</scope>
    <source>
        <strain evidence="9">NLAE-zl-G277</strain>
    </source>
</reference>
<gene>
    <name evidence="8" type="ORF">SAMN05216313_13418</name>
</gene>
<evidence type="ECO:0000256" key="6">
    <source>
        <dbReference type="SAM" id="Phobius"/>
    </source>
</evidence>
<keyword evidence="3 6" id="KW-0812">Transmembrane</keyword>
<feature type="transmembrane region" description="Helical" evidence="6">
    <location>
        <begin position="58"/>
        <end position="75"/>
    </location>
</feature>
<dbReference type="PANTHER" id="PTHR30354">
    <property type="entry name" value="GNT FAMILY GLUCONATE TRANSPORTER"/>
    <property type="match status" value="1"/>
</dbReference>
<sequence length="432" mass="46490">MLALVGFLIIIVMMVLIFKSKALPAFCFAVLPIIGALVCGFGLSEITEFIGKGVGSTWQTAILFIFSVTYFGIMNDAGLFDKLVDGLVHKAGKNVTLILVFTSIIAMIGHIDGAAATTYLITIPTMLPIYKKMHIRPTVLLLLCGAATGIMNLVPWGGPTVRAATTANVDATELWIRMIPMQAFGLVALIGIAAFLGVVETKRLAKLGLTVDESVEEENAGKDSDTSLKRPNLLWFNLLFTLILIVALVRKWLPTYAVFMVGTIIALAVNYPDPQLQQKRIQAHAPSSIMLTVTLLCAGIFLGVMTQTGMVLEMSTVLINALPESLQRYLHYIVGALGAPLGMVLGPDPYYYGIMPIIGQIVEPFGVTLETVGRAMLIGENVGLSVSPVVPPTFLAIGLAGVELKDHIKFSFLPLWALSIAMMVFAILLGII</sequence>
<organism evidence="8 9">
    <name type="scientific">Enterocloster lavalensis</name>
    <dbReference type="NCBI Taxonomy" id="460384"/>
    <lineage>
        <taxon>Bacteria</taxon>
        <taxon>Bacillati</taxon>
        <taxon>Bacillota</taxon>
        <taxon>Clostridia</taxon>
        <taxon>Lachnospirales</taxon>
        <taxon>Lachnospiraceae</taxon>
        <taxon>Enterocloster</taxon>
    </lineage>
</organism>
<feature type="transmembrane region" description="Helical" evidence="6">
    <location>
        <begin position="29"/>
        <end position="46"/>
    </location>
</feature>
<feature type="transmembrane region" description="Helical" evidence="6">
    <location>
        <begin position="95"/>
        <end position="121"/>
    </location>
</feature>
<feature type="transmembrane region" description="Helical" evidence="6">
    <location>
        <begin position="283"/>
        <end position="305"/>
    </location>
</feature>
<evidence type="ECO:0000259" key="7">
    <source>
        <dbReference type="Pfam" id="PF03600"/>
    </source>
</evidence>
<dbReference type="RefSeq" id="WP_092369768.1">
    <property type="nucleotide sequence ID" value="NZ_CAKXUV010000032.1"/>
</dbReference>
<evidence type="ECO:0000313" key="8">
    <source>
        <dbReference type="EMBL" id="SEU12766.1"/>
    </source>
</evidence>
<dbReference type="InterPro" id="IPR014738">
    <property type="entry name" value="Citrate_transporter"/>
</dbReference>
<dbReference type="STRING" id="460384.SAMN05216313_13418"/>
<dbReference type="EMBL" id="FOIM01000034">
    <property type="protein sequence ID" value="SEU12766.1"/>
    <property type="molecule type" value="Genomic_DNA"/>
</dbReference>
<feature type="transmembrane region" description="Helical" evidence="6">
    <location>
        <begin position="133"/>
        <end position="154"/>
    </location>
</feature>
<feature type="transmembrane region" description="Helical" evidence="6">
    <location>
        <begin position="413"/>
        <end position="431"/>
    </location>
</feature>
<comment type="subcellular location">
    <subcellularLocation>
        <location evidence="1">Membrane</location>
        <topology evidence="1">Multi-pass membrane protein</topology>
    </subcellularLocation>
</comment>
<dbReference type="Pfam" id="PF03600">
    <property type="entry name" value="CitMHS"/>
    <property type="match status" value="1"/>
</dbReference>
<dbReference type="GO" id="GO:0015128">
    <property type="term" value="F:gluconate transmembrane transporter activity"/>
    <property type="evidence" value="ECO:0007669"/>
    <property type="project" value="InterPro"/>
</dbReference>
<keyword evidence="4 6" id="KW-1133">Transmembrane helix</keyword>
<feature type="transmembrane region" description="Helical" evidence="6">
    <location>
        <begin position="381"/>
        <end position="401"/>
    </location>
</feature>
<keyword evidence="9" id="KW-1185">Reference proteome</keyword>
<evidence type="ECO:0000256" key="1">
    <source>
        <dbReference type="ARBA" id="ARBA00004141"/>
    </source>
</evidence>
<dbReference type="NCBIfam" id="TIGR00784">
    <property type="entry name" value="citMHS"/>
    <property type="match status" value="1"/>
</dbReference>
<dbReference type="Proteomes" id="UP000198508">
    <property type="component" value="Unassembled WGS sequence"/>
</dbReference>
<feature type="transmembrane region" description="Helical" evidence="6">
    <location>
        <begin position="174"/>
        <end position="199"/>
    </location>
</feature>
<dbReference type="AlphaFoldDB" id="A0A1I0JQ56"/>
<evidence type="ECO:0000256" key="3">
    <source>
        <dbReference type="ARBA" id="ARBA00022692"/>
    </source>
</evidence>
<protein>
    <submittedName>
        <fullName evidence="8">Citrate-Mg2+:H+ or citrate-Ca2+:H+ symporter, CitMHS family</fullName>
    </submittedName>
</protein>
<dbReference type="GO" id="GO:0005886">
    <property type="term" value="C:plasma membrane"/>
    <property type="evidence" value="ECO:0007669"/>
    <property type="project" value="TreeGrafter"/>
</dbReference>
<feature type="domain" description="Citrate transporter-like" evidence="7">
    <location>
        <begin position="15"/>
        <end position="379"/>
    </location>
</feature>
<dbReference type="InterPro" id="IPR003474">
    <property type="entry name" value="Glcn_transporter"/>
</dbReference>
<keyword evidence="5 6" id="KW-0472">Membrane</keyword>
<proteinExistence type="predicted"/>
<evidence type="ECO:0000256" key="2">
    <source>
        <dbReference type="ARBA" id="ARBA00022448"/>
    </source>
</evidence>
<dbReference type="GO" id="GO:0015137">
    <property type="term" value="F:citrate transmembrane transporter activity"/>
    <property type="evidence" value="ECO:0007669"/>
    <property type="project" value="InterPro"/>
</dbReference>
<name>A0A1I0JQ56_9FIRM</name>
<accession>A0A1I0JQ56</accession>
<keyword evidence="2" id="KW-0813">Transport</keyword>
<dbReference type="InterPro" id="IPR004680">
    <property type="entry name" value="Cit_transptr-like_dom"/>
</dbReference>
<evidence type="ECO:0000313" key="9">
    <source>
        <dbReference type="Proteomes" id="UP000198508"/>
    </source>
</evidence>
<dbReference type="PANTHER" id="PTHR30354:SF26">
    <property type="entry name" value="TRANSPORTER, PUTATIVE-RELATED"/>
    <property type="match status" value="1"/>
</dbReference>